<keyword evidence="2" id="KW-1185">Reference proteome</keyword>
<evidence type="ECO:0000313" key="2">
    <source>
        <dbReference type="Proteomes" id="UP000095283"/>
    </source>
</evidence>
<dbReference type="WBParaSite" id="Hba_03747">
    <property type="protein sequence ID" value="Hba_03747"/>
    <property type="gene ID" value="Hba_03747"/>
</dbReference>
<evidence type="ECO:0000313" key="3">
    <source>
        <dbReference type="WBParaSite" id="Hba_03747"/>
    </source>
</evidence>
<name>A0A1I7WFL7_HETBA</name>
<dbReference type="Proteomes" id="UP000095283">
    <property type="component" value="Unplaced"/>
</dbReference>
<evidence type="ECO:0000256" key="1">
    <source>
        <dbReference type="SAM" id="Phobius"/>
    </source>
</evidence>
<feature type="transmembrane region" description="Helical" evidence="1">
    <location>
        <begin position="21"/>
        <end position="39"/>
    </location>
</feature>
<reference evidence="3" key="1">
    <citation type="submission" date="2016-11" db="UniProtKB">
        <authorList>
            <consortium name="WormBaseParasite"/>
        </authorList>
    </citation>
    <scope>IDENTIFICATION</scope>
</reference>
<accession>A0A1I7WFL7</accession>
<keyword evidence="1" id="KW-1133">Transmembrane helix</keyword>
<sequence>MTYTTRPLENLSLKVTNDRRCLAVTLLLPLLFILLHLIVCSDFKSSSKKQSLGVAAVILLNALRLLWSTCILIITP</sequence>
<organism evidence="2 3">
    <name type="scientific">Heterorhabditis bacteriophora</name>
    <name type="common">Entomopathogenic nematode worm</name>
    <dbReference type="NCBI Taxonomy" id="37862"/>
    <lineage>
        <taxon>Eukaryota</taxon>
        <taxon>Metazoa</taxon>
        <taxon>Ecdysozoa</taxon>
        <taxon>Nematoda</taxon>
        <taxon>Chromadorea</taxon>
        <taxon>Rhabditida</taxon>
        <taxon>Rhabditina</taxon>
        <taxon>Rhabditomorpha</taxon>
        <taxon>Strongyloidea</taxon>
        <taxon>Heterorhabditidae</taxon>
        <taxon>Heterorhabditis</taxon>
    </lineage>
</organism>
<keyword evidence="1" id="KW-0812">Transmembrane</keyword>
<proteinExistence type="predicted"/>
<protein>
    <submittedName>
        <fullName evidence="3">G_PROTEIN_RECEP_F1_2 domain-containing protein</fullName>
    </submittedName>
</protein>
<feature type="transmembrane region" description="Helical" evidence="1">
    <location>
        <begin position="51"/>
        <end position="74"/>
    </location>
</feature>
<keyword evidence="1" id="KW-0472">Membrane</keyword>
<dbReference type="AlphaFoldDB" id="A0A1I7WFL7"/>